<gene>
    <name evidence="6" type="ORF">SAMN02745204_00038</name>
</gene>
<dbReference type="STRING" id="213588.SAMN02745204_00038"/>
<accession>A0A1M4S5J4</accession>
<dbReference type="InterPro" id="IPR050201">
    <property type="entry name" value="Bacterial_glucokinase"/>
</dbReference>
<dbReference type="Pfam" id="PF02685">
    <property type="entry name" value="Glucokinase"/>
    <property type="match status" value="1"/>
</dbReference>
<evidence type="ECO:0000313" key="7">
    <source>
        <dbReference type="Proteomes" id="UP000242857"/>
    </source>
</evidence>
<evidence type="ECO:0000256" key="4">
    <source>
        <dbReference type="ARBA" id="ARBA00022840"/>
    </source>
</evidence>
<comment type="similarity">
    <text evidence="5">Belongs to the bacterial glucokinase family.</text>
</comment>
<reference evidence="7" key="1">
    <citation type="submission" date="2016-11" db="EMBL/GenBank/DDBJ databases">
        <authorList>
            <person name="Varghese N."/>
            <person name="Submissions S."/>
        </authorList>
    </citation>
    <scope>NUCLEOTIDE SEQUENCE [LARGE SCALE GENOMIC DNA]</scope>
    <source>
        <strain evidence="7">DSM 14834</strain>
    </source>
</reference>
<dbReference type="InterPro" id="IPR003836">
    <property type="entry name" value="Glucokinase"/>
</dbReference>
<sequence>MPQPVRLLVGDIGGTHARLGVMDVAGADRRLLALRRYACADAADLAALLRRFQTDEAASGAATATVAVLAIAGVVEGDQLLSRNLPWPVSLTATRRDAGMSALYLINDFEALAWAVPGLAAAQRRTLDGTDSPAALPLPALVLGPGTGLGAAVVVDVDGAPRVLPSEAGQAALAPGTALEIELLRVLQARFGHVACERVVSGPGLVNLYQALAEVRGCAAQAKTPADVVAAVHQGEALASECVALFCQWWGGVAGDLALTFRARAVCLAGGLTVHLGDALRQGGFRQRFADKGVLSEALRQVPVCTVEDDTLALVGAAAWYVARRPG</sequence>
<keyword evidence="7" id="KW-1185">Reference proteome</keyword>
<dbReference type="NCBIfam" id="NF009073">
    <property type="entry name" value="PRK12408.1"/>
    <property type="match status" value="1"/>
</dbReference>
<evidence type="ECO:0000256" key="5">
    <source>
        <dbReference type="RuleBase" id="RU004046"/>
    </source>
</evidence>
<dbReference type="GO" id="GO:0005524">
    <property type="term" value="F:ATP binding"/>
    <property type="evidence" value="ECO:0007669"/>
    <property type="project" value="UniProtKB-KW"/>
</dbReference>
<evidence type="ECO:0000256" key="2">
    <source>
        <dbReference type="ARBA" id="ARBA00022741"/>
    </source>
</evidence>
<dbReference type="GO" id="GO:0005536">
    <property type="term" value="F:D-glucose binding"/>
    <property type="evidence" value="ECO:0007669"/>
    <property type="project" value="InterPro"/>
</dbReference>
<dbReference type="GO" id="GO:0005829">
    <property type="term" value="C:cytosol"/>
    <property type="evidence" value="ECO:0007669"/>
    <property type="project" value="TreeGrafter"/>
</dbReference>
<dbReference type="Gene3D" id="3.40.367.20">
    <property type="match status" value="1"/>
</dbReference>
<protein>
    <submittedName>
        <fullName evidence="6">Glucokinase</fullName>
    </submittedName>
</protein>
<keyword evidence="2" id="KW-0547">Nucleotide-binding</keyword>
<dbReference type="EMBL" id="FQUK01000001">
    <property type="protein sequence ID" value="SHE27287.1"/>
    <property type="molecule type" value="Genomic_DNA"/>
</dbReference>
<dbReference type="GO" id="GO:0006096">
    <property type="term" value="P:glycolytic process"/>
    <property type="evidence" value="ECO:0007669"/>
    <property type="project" value="InterPro"/>
</dbReference>
<dbReference type="InterPro" id="IPR043129">
    <property type="entry name" value="ATPase_NBD"/>
</dbReference>
<evidence type="ECO:0000313" key="6">
    <source>
        <dbReference type="EMBL" id="SHE27287.1"/>
    </source>
</evidence>
<dbReference type="Proteomes" id="UP000242857">
    <property type="component" value="Unassembled WGS sequence"/>
</dbReference>
<dbReference type="CDD" id="cd24008">
    <property type="entry name" value="ASKHA_NBD_GLK"/>
    <property type="match status" value="1"/>
</dbReference>
<dbReference type="GO" id="GO:0004340">
    <property type="term" value="F:glucokinase activity"/>
    <property type="evidence" value="ECO:0007669"/>
    <property type="project" value="InterPro"/>
</dbReference>
<dbReference type="PANTHER" id="PTHR47690">
    <property type="entry name" value="GLUCOKINASE"/>
    <property type="match status" value="1"/>
</dbReference>
<dbReference type="PANTHER" id="PTHR47690:SF1">
    <property type="entry name" value="GLUCOKINASE"/>
    <property type="match status" value="1"/>
</dbReference>
<evidence type="ECO:0000256" key="1">
    <source>
        <dbReference type="ARBA" id="ARBA00022679"/>
    </source>
</evidence>
<dbReference type="Gene3D" id="3.30.420.40">
    <property type="match status" value="1"/>
</dbReference>
<proteinExistence type="inferred from homology"/>
<keyword evidence="3 6" id="KW-0418">Kinase</keyword>
<keyword evidence="1" id="KW-0808">Transferase</keyword>
<evidence type="ECO:0000256" key="3">
    <source>
        <dbReference type="ARBA" id="ARBA00022777"/>
    </source>
</evidence>
<name>A0A1M4S5J4_9GAMM</name>
<organism evidence="6 7">
    <name type="scientific">Thermomonas hydrothermalis</name>
    <dbReference type="NCBI Taxonomy" id="213588"/>
    <lineage>
        <taxon>Bacteria</taxon>
        <taxon>Pseudomonadati</taxon>
        <taxon>Pseudomonadota</taxon>
        <taxon>Gammaproteobacteria</taxon>
        <taxon>Lysobacterales</taxon>
        <taxon>Lysobacteraceae</taxon>
        <taxon>Thermomonas</taxon>
    </lineage>
</organism>
<dbReference type="SUPFAM" id="SSF53067">
    <property type="entry name" value="Actin-like ATPase domain"/>
    <property type="match status" value="1"/>
</dbReference>
<dbReference type="AlphaFoldDB" id="A0A1M4S5J4"/>
<keyword evidence="4" id="KW-0067">ATP-binding</keyword>